<reference evidence="2" key="2">
    <citation type="journal article" date="2018" name="Mol. Plant Microbe Interact.">
        <title>Genome sequence resources for the wheat stripe rust pathogen (Puccinia striiformis f. sp. tritici) and the barley stripe rust pathogen (Puccinia striiformis f. sp. hordei).</title>
        <authorList>
            <person name="Xia C."/>
            <person name="Wang M."/>
            <person name="Yin C."/>
            <person name="Cornejo O.E."/>
            <person name="Hulbert S.H."/>
            <person name="Chen X."/>
        </authorList>
    </citation>
    <scope>NUCLEOTIDE SEQUENCE [LARGE SCALE GENOMIC DNA]</scope>
    <source>
        <strain evidence="2">93-210</strain>
    </source>
</reference>
<proteinExistence type="predicted"/>
<organism evidence="1 2">
    <name type="scientific">Puccinia striiformis f. sp. tritici</name>
    <dbReference type="NCBI Taxonomy" id="168172"/>
    <lineage>
        <taxon>Eukaryota</taxon>
        <taxon>Fungi</taxon>
        <taxon>Dikarya</taxon>
        <taxon>Basidiomycota</taxon>
        <taxon>Pucciniomycotina</taxon>
        <taxon>Pucciniomycetes</taxon>
        <taxon>Pucciniales</taxon>
        <taxon>Pucciniaceae</taxon>
        <taxon>Puccinia</taxon>
    </lineage>
</organism>
<sequence length="173" mass="20025">MRFSTLRARGMTRTLHHNCITSCCTILQKATRVISDTAFPRVTKRLDYRIVAPSKRGDQLPTDPVEFARLKLFNDQLVSARQAAEWGMRSIQGSFSRLKLPLPAADHKYRAEVIELAVRLHQVKCRSVGINQTQTVYQTVESENRMLAGTFHRMLFSQIQRTCRISRYYHGWL</sequence>
<evidence type="ECO:0000313" key="2">
    <source>
        <dbReference type="Proteomes" id="UP001060170"/>
    </source>
</evidence>
<reference evidence="2" key="1">
    <citation type="journal article" date="2018" name="BMC Genomics">
        <title>Genomic insights into host adaptation between the wheat stripe rust pathogen (Puccinia striiformis f. sp. tritici) and the barley stripe rust pathogen (Puccinia striiformis f. sp. hordei).</title>
        <authorList>
            <person name="Xia C."/>
            <person name="Wang M."/>
            <person name="Yin C."/>
            <person name="Cornejo O.E."/>
            <person name="Hulbert S.H."/>
            <person name="Chen X."/>
        </authorList>
    </citation>
    <scope>NUCLEOTIDE SEQUENCE [LARGE SCALE GENOMIC DNA]</scope>
    <source>
        <strain evidence="2">93-210</strain>
    </source>
</reference>
<keyword evidence="2" id="KW-1185">Reference proteome</keyword>
<evidence type="ECO:0000313" key="1">
    <source>
        <dbReference type="EMBL" id="KAI7944930.1"/>
    </source>
</evidence>
<reference evidence="1 2" key="3">
    <citation type="journal article" date="2022" name="Microbiol. Spectr.">
        <title>Folding features and dynamics of 3D genome architecture in plant fungal pathogens.</title>
        <authorList>
            <person name="Xia C."/>
        </authorList>
    </citation>
    <scope>NUCLEOTIDE SEQUENCE [LARGE SCALE GENOMIC DNA]</scope>
    <source>
        <strain evidence="1 2">93-210</strain>
    </source>
</reference>
<dbReference type="Proteomes" id="UP001060170">
    <property type="component" value="Chromosome 10"/>
</dbReference>
<dbReference type="EMBL" id="CM045874">
    <property type="protein sequence ID" value="KAI7944930.1"/>
    <property type="molecule type" value="Genomic_DNA"/>
</dbReference>
<gene>
    <name evidence="1" type="ORF">MJO28_010625</name>
</gene>
<name>A0ACC0E5J3_9BASI</name>
<comment type="caution">
    <text evidence="1">The sequence shown here is derived from an EMBL/GenBank/DDBJ whole genome shotgun (WGS) entry which is preliminary data.</text>
</comment>
<protein>
    <submittedName>
        <fullName evidence="1">Uncharacterized protein</fullName>
    </submittedName>
</protein>
<accession>A0ACC0E5J3</accession>